<dbReference type="EMBL" id="KB008063">
    <property type="protein sequence ID" value="ELR14253.1"/>
    <property type="molecule type" value="Genomic_DNA"/>
</dbReference>
<keyword evidence="3" id="KW-1185">Reference proteome</keyword>
<feature type="chain" id="PRO_5003989686" evidence="1">
    <location>
        <begin position="31"/>
        <end position="421"/>
    </location>
</feature>
<evidence type="ECO:0000256" key="1">
    <source>
        <dbReference type="SAM" id="SignalP"/>
    </source>
</evidence>
<sequence>MHCRWCWGCLAGLFMLQVVLLWWWLPAASVAPPSIAQPQPALSKECHAALTALETTKGELFYRVATARLMVADYARLRRDFLRLHSMSDEAIDAWLLDEVAFLSSNHFAHEYQDPPPGGAQKGSGPYRRKVHTAPQRAIDKQGVPIARNLSVVRPPRYDRAAVFILSRSGEVVEMLDVKGVGLVPPNPPISQAYLTGVLPIYEAVAEFMWATVVQRILDESGSNVRVLPHYAVIDLGFDIVVYPNTTWLSPAKGTVGAALLVRAAHCREGTHRMTNNESLLLEKTFRRYGLSTCAGRLYRGSWACALNYQGSTDKQLLDLAPFKTLQPDQWDWPVVVDDWQSPDREMLVVDLSGYRPDARLMVNRDDYYWGLSGEGSTRAHRRLYHFTLALHKRWQRGAGVSRTELLAEIEGAIMQLPFMS</sequence>
<evidence type="ECO:0000313" key="2">
    <source>
        <dbReference type="EMBL" id="ELR14253.1"/>
    </source>
</evidence>
<name>L8GNC9_ACACF</name>
<dbReference type="OrthoDB" id="421881at2759"/>
<dbReference type="GeneID" id="14914832"/>
<protein>
    <submittedName>
        <fullName evidence="2">Uncharacterized protein</fullName>
    </submittedName>
</protein>
<keyword evidence="1" id="KW-0732">Signal</keyword>
<feature type="signal peptide" evidence="1">
    <location>
        <begin position="1"/>
        <end position="30"/>
    </location>
</feature>
<dbReference type="RefSeq" id="XP_004336266.1">
    <property type="nucleotide sequence ID" value="XM_004336218.1"/>
</dbReference>
<dbReference type="Proteomes" id="UP000011083">
    <property type="component" value="Unassembled WGS sequence"/>
</dbReference>
<gene>
    <name evidence="2" type="ORF">ACA1_327380</name>
</gene>
<proteinExistence type="predicted"/>
<organism evidence="2 3">
    <name type="scientific">Acanthamoeba castellanii (strain ATCC 30010 / Neff)</name>
    <dbReference type="NCBI Taxonomy" id="1257118"/>
    <lineage>
        <taxon>Eukaryota</taxon>
        <taxon>Amoebozoa</taxon>
        <taxon>Discosea</taxon>
        <taxon>Longamoebia</taxon>
        <taxon>Centramoebida</taxon>
        <taxon>Acanthamoebidae</taxon>
        <taxon>Acanthamoeba</taxon>
    </lineage>
</organism>
<dbReference type="AlphaFoldDB" id="L8GNC9"/>
<accession>L8GNC9</accession>
<evidence type="ECO:0000313" key="3">
    <source>
        <dbReference type="Proteomes" id="UP000011083"/>
    </source>
</evidence>
<reference evidence="2 3" key="1">
    <citation type="journal article" date="2013" name="Genome Biol.">
        <title>Genome of Acanthamoeba castellanii highlights extensive lateral gene transfer and early evolution of tyrosine kinase signaling.</title>
        <authorList>
            <person name="Clarke M."/>
            <person name="Lohan A.J."/>
            <person name="Liu B."/>
            <person name="Lagkouvardos I."/>
            <person name="Roy S."/>
            <person name="Zafar N."/>
            <person name="Bertelli C."/>
            <person name="Schilde C."/>
            <person name="Kianianmomeni A."/>
            <person name="Burglin T.R."/>
            <person name="Frech C."/>
            <person name="Turcotte B."/>
            <person name="Kopec K.O."/>
            <person name="Synnott J.M."/>
            <person name="Choo C."/>
            <person name="Paponov I."/>
            <person name="Finkler A."/>
            <person name="Soon Heng Tan C."/>
            <person name="Hutchins A.P."/>
            <person name="Weinmeier T."/>
            <person name="Rattei T."/>
            <person name="Chu J.S."/>
            <person name="Gimenez G."/>
            <person name="Irimia M."/>
            <person name="Rigden D.J."/>
            <person name="Fitzpatrick D.A."/>
            <person name="Lorenzo-Morales J."/>
            <person name="Bateman A."/>
            <person name="Chiu C.H."/>
            <person name="Tang P."/>
            <person name="Hegemann P."/>
            <person name="Fromm H."/>
            <person name="Raoult D."/>
            <person name="Greub G."/>
            <person name="Miranda-Saavedra D."/>
            <person name="Chen N."/>
            <person name="Nash P."/>
            <person name="Ginger M.L."/>
            <person name="Horn M."/>
            <person name="Schaap P."/>
            <person name="Caler L."/>
            <person name="Loftus B."/>
        </authorList>
    </citation>
    <scope>NUCLEOTIDE SEQUENCE [LARGE SCALE GENOMIC DNA]</scope>
    <source>
        <strain evidence="2 3">Neff</strain>
    </source>
</reference>
<dbReference type="VEuPathDB" id="AmoebaDB:ACA1_327380"/>
<dbReference type="KEGG" id="acan:ACA1_327380"/>